<dbReference type="Gene3D" id="3.30.565.10">
    <property type="entry name" value="Histidine kinase-like ATPase, C-terminal domain"/>
    <property type="match status" value="1"/>
</dbReference>
<dbReference type="GO" id="GO:0005886">
    <property type="term" value="C:plasma membrane"/>
    <property type="evidence" value="ECO:0007669"/>
    <property type="project" value="UniProtKB-SubCell"/>
</dbReference>
<dbReference type="SUPFAM" id="SSF55874">
    <property type="entry name" value="ATPase domain of HSP90 chaperone/DNA topoisomerase II/histidine kinase"/>
    <property type="match status" value="1"/>
</dbReference>
<evidence type="ECO:0000256" key="2">
    <source>
        <dbReference type="ARBA" id="ARBA00004651"/>
    </source>
</evidence>
<evidence type="ECO:0000256" key="9">
    <source>
        <dbReference type="ARBA" id="ARBA00022840"/>
    </source>
</evidence>
<comment type="catalytic activity">
    <reaction evidence="1">
        <text>ATP + protein L-histidine = ADP + protein N-phospho-L-histidine.</text>
        <dbReference type="EC" id="2.7.13.3"/>
    </reaction>
</comment>
<protein>
    <recommendedName>
        <fullName evidence="3">histidine kinase</fullName>
        <ecNumber evidence="3">2.7.13.3</ecNumber>
    </recommendedName>
</protein>
<keyword evidence="11" id="KW-0812">Transmembrane</keyword>
<evidence type="ECO:0000256" key="8">
    <source>
        <dbReference type="ARBA" id="ARBA00022777"/>
    </source>
</evidence>
<evidence type="ECO:0000259" key="12">
    <source>
        <dbReference type="PROSITE" id="PS50109"/>
    </source>
</evidence>
<dbReference type="InterPro" id="IPR005467">
    <property type="entry name" value="His_kinase_dom"/>
</dbReference>
<keyword evidence="7" id="KW-0547">Nucleotide-binding</keyword>
<keyword evidence="8 14" id="KW-0418">Kinase</keyword>
<dbReference type="Pfam" id="PF00512">
    <property type="entry name" value="HisKA"/>
    <property type="match status" value="1"/>
</dbReference>
<evidence type="ECO:0000259" key="13">
    <source>
        <dbReference type="PROSITE" id="PS50885"/>
    </source>
</evidence>
<dbReference type="GO" id="GO:0005524">
    <property type="term" value="F:ATP binding"/>
    <property type="evidence" value="ECO:0007669"/>
    <property type="project" value="UniProtKB-KW"/>
</dbReference>
<dbReference type="GO" id="GO:0000155">
    <property type="term" value="F:phosphorelay sensor kinase activity"/>
    <property type="evidence" value="ECO:0007669"/>
    <property type="project" value="InterPro"/>
</dbReference>
<feature type="domain" description="Histidine kinase" evidence="12">
    <location>
        <begin position="254"/>
        <end position="468"/>
    </location>
</feature>
<dbReference type="Gene3D" id="6.10.340.10">
    <property type="match status" value="1"/>
</dbReference>
<dbReference type="InterPro" id="IPR003661">
    <property type="entry name" value="HisK_dim/P_dom"/>
</dbReference>
<evidence type="ECO:0000313" key="15">
    <source>
        <dbReference type="Proteomes" id="UP001329915"/>
    </source>
</evidence>
<dbReference type="PROSITE" id="PS50885">
    <property type="entry name" value="HAMP"/>
    <property type="match status" value="1"/>
</dbReference>
<keyword evidence="9" id="KW-0067">ATP-binding</keyword>
<dbReference type="SMART" id="SM00304">
    <property type="entry name" value="HAMP"/>
    <property type="match status" value="1"/>
</dbReference>
<dbReference type="CDD" id="cd06225">
    <property type="entry name" value="HAMP"/>
    <property type="match status" value="1"/>
</dbReference>
<dbReference type="SMART" id="SM00388">
    <property type="entry name" value="HisKA"/>
    <property type="match status" value="1"/>
</dbReference>
<dbReference type="PANTHER" id="PTHR44936">
    <property type="entry name" value="SENSOR PROTEIN CREC"/>
    <property type="match status" value="1"/>
</dbReference>
<evidence type="ECO:0000256" key="11">
    <source>
        <dbReference type="SAM" id="Phobius"/>
    </source>
</evidence>
<dbReference type="EMBL" id="CP121694">
    <property type="protein sequence ID" value="WRO21441.1"/>
    <property type="molecule type" value="Genomic_DNA"/>
</dbReference>
<dbReference type="InterPro" id="IPR003594">
    <property type="entry name" value="HATPase_dom"/>
</dbReference>
<evidence type="ECO:0000256" key="10">
    <source>
        <dbReference type="ARBA" id="ARBA00023012"/>
    </source>
</evidence>
<evidence type="ECO:0000256" key="3">
    <source>
        <dbReference type="ARBA" id="ARBA00012438"/>
    </source>
</evidence>
<feature type="domain" description="HAMP" evidence="13">
    <location>
        <begin position="193"/>
        <end position="246"/>
    </location>
</feature>
<keyword evidence="5" id="KW-0597">Phosphoprotein</keyword>
<keyword evidence="11" id="KW-0472">Membrane</keyword>
<proteinExistence type="predicted"/>
<dbReference type="CDD" id="cd00082">
    <property type="entry name" value="HisKA"/>
    <property type="match status" value="1"/>
</dbReference>
<dbReference type="Pfam" id="PF00672">
    <property type="entry name" value="HAMP"/>
    <property type="match status" value="1"/>
</dbReference>
<dbReference type="Proteomes" id="UP001329915">
    <property type="component" value="Chromosome"/>
</dbReference>
<evidence type="ECO:0000256" key="6">
    <source>
        <dbReference type="ARBA" id="ARBA00022679"/>
    </source>
</evidence>
<comment type="subcellular location">
    <subcellularLocation>
        <location evidence="2">Cell membrane</location>
        <topology evidence="2">Multi-pass membrane protein</topology>
    </subcellularLocation>
</comment>
<keyword evidence="15" id="KW-1185">Reference proteome</keyword>
<dbReference type="InterPro" id="IPR003660">
    <property type="entry name" value="HAMP_dom"/>
</dbReference>
<evidence type="ECO:0000313" key="14">
    <source>
        <dbReference type="EMBL" id="WRO21441.1"/>
    </source>
</evidence>
<dbReference type="Pfam" id="PF02518">
    <property type="entry name" value="HATPase_c"/>
    <property type="match status" value="1"/>
</dbReference>
<dbReference type="SUPFAM" id="SSF158472">
    <property type="entry name" value="HAMP domain-like"/>
    <property type="match status" value="1"/>
</dbReference>
<dbReference type="InterPro" id="IPR036890">
    <property type="entry name" value="HATPase_C_sf"/>
</dbReference>
<gene>
    <name evidence="14" type="ORF">MFMK1_001249</name>
</gene>
<dbReference type="InterPro" id="IPR050980">
    <property type="entry name" value="2C_sensor_his_kinase"/>
</dbReference>
<evidence type="ECO:0000256" key="1">
    <source>
        <dbReference type="ARBA" id="ARBA00000085"/>
    </source>
</evidence>
<dbReference type="InterPro" id="IPR004358">
    <property type="entry name" value="Sig_transdc_His_kin-like_C"/>
</dbReference>
<dbReference type="RefSeq" id="WP_366924285.1">
    <property type="nucleotide sequence ID" value="NZ_CP121694.1"/>
</dbReference>
<dbReference type="PROSITE" id="PS50109">
    <property type="entry name" value="HIS_KIN"/>
    <property type="match status" value="1"/>
</dbReference>
<feature type="transmembrane region" description="Helical" evidence="11">
    <location>
        <begin position="20"/>
        <end position="40"/>
    </location>
</feature>
<feature type="transmembrane region" description="Helical" evidence="11">
    <location>
        <begin position="170"/>
        <end position="191"/>
    </location>
</feature>
<dbReference type="AlphaFoldDB" id="A0AAU0UMM7"/>
<evidence type="ECO:0000256" key="4">
    <source>
        <dbReference type="ARBA" id="ARBA00022475"/>
    </source>
</evidence>
<keyword evidence="10" id="KW-0902">Two-component regulatory system</keyword>
<evidence type="ECO:0000256" key="7">
    <source>
        <dbReference type="ARBA" id="ARBA00022741"/>
    </source>
</evidence>
<dbReference type="CDD" id="cd00075">
    <property type="entry name" value="HATPase"/>
    <property type="match status" value="1"/>
</dbReference>
<sequence length="468" mass="53007">MFVKNDERKSLLQIWTIRYLLTLVIGIIVIGLISTSWLRYNATQKRLDIMKLIAEEIADRTVDAQGNVRVSPALSLLLERRQRFLRLERRLVVFIMDERGNVVFRDPRRVPIEFIEEISLDNEKDVEILRKKEGEKLYLVKQEITNDNVTSGWVFILLPEKDVTANKEQLQLLFIMLGSLAFLGLAVIHLLTRKLSKPIKDVADAAKKIVGGDYDLDFDKDIKEKEVYELTQSFEEMAERLQQLELMRAELLAGVTHELKTPVASISGLVQAVKDEVVDGQEAKEFMEMCIKEASRLEKMVEDLLEFNSFAVGAMKVSKEEQNINQLVNEIAHQWLVGQDADGLKLNTLLPEQRLDAATDALRVQQILYNLFNNAKEAAGKDGEINLVLAEKEGDIRIDVTDNGPGIPTEEQNLVFERFYRGKDKKQSARGLGLGLTFSKMLAQTLGGDLVLKESSDKGTTFTLILTS</sequence>
<dbReference type="PRINTS" id="PR00344">
    <property type="entry name" value="BCTRLSENSOR"/>
</dbReference>
<dbReference type="SUPFAM" id="SSF47384">
    <property type="entry name" value="Homodimeric domain of signal transducing histidine kinase"/>
    <property type="match status" value="1"/>
</dbReference>
<keyword evidence="6" id="KW-0808">Transferase</keyword>
<keyword evidence="11" id="KW-1133">Transmembrane helix</keyword>
<reference evidence="14 15" key="1">
    <citation type="submission" date="2023-04" db="EMBL/GenBank/DDBJ databases">
        <authorList>
            <person name="Hsu D."/>
        </authorList>
    </citation>
    <scope>NUCLEOTIDE SEQUENCE [LARGE SCALE GENOMIC DNA]</scope>
    <source>
        <strain evidence="14 15">MK1</strain>
    </source>
</reference>
<dbReference type="SMART" id="SM00387">
    <property type="entry name" value="HATPase_c"/>
    <property type="match status" value="1"/>
</dbReference>
<name>A0AAU0UMM7_9FIRM</name>
<dbReference type="InterPro" id="IPR036097">
    <property type="entry name" value="HisK_dim/P_sf"/>
</dbReference>
<accession>A0AAU0UMM7</accession>
<keyword evidence="4" id="KW-1003">Cell membrane</keyword>
<dbReference type="PANTHER" id="PTHR44936:SF10">
    <property type="entry name" value="SENSOR PROTEIN RSTB"/>
    <property type="match status" value="1"/>
</dbReference>
<evidence type="ECO:0000256" key="5">
    <source>
        <dbReference type="ARBA" id="ARBA00022553"/>
    </source>
</evidence>
<organism evidence="14 15">
    <name type="scientific">Metallumcola ferriviriculae</name>
    <dbReference type="NCBI Taxonomy" id="3039180"/>
    <lineage>
        <taxon>Bacteria</taxon>
        <taxon>Bacillati</taxon>
        <taxon>Bacillota</taxon>
        <taxon>Clostridia</taxon>
        <taxon>Neomoorellales</taxon>
        <taxon>Desulfitibacteraceae</taxon>
        <taxon>Metallumcola</taxon>
    </lineage>
</organism>
<dbReference type="KEGG" id="dbc:MFMK1_001249"/>
<dbReference type="Gene3D" id="1.10.287.130">
    <property type="match status" value="1"/>
</dbReference>
<dbReference type="EC" id="2.7.13.3" evidence="3"/>